<evidence type="ECO:0000256" key="3">
    <source>
        <dbReference type="ARBA" id="ARBA00022801"/>
    </source>
</evidence>
<dbReference type="EMBL" id="BJZV01000020">
    <property type="protein sequence ID" value="GEP11575.1"/>
    <property type="molecule type" value="Genomic_DNA"/>
</dbReference>
<feature type="region of interest" description="Disordered" evidence="7">
    <location>
        <begin position="132"/>
        <end position="160"/>
    </location>
</feature>
<dbReference type="Proteomes" id="UP000321750">
    <property type="component" value="Unassembled WGS sequence"/>
</dbReference>
<keyword evidence="3 5" id="KW-0378">Hydrolase</keyword>
<dbReference type="PANTHER" id="PTHR43806">
    <property type="entry name" value="PEPTIDASE S8"/>
    <property type="match status" value="1"/>
</dbReference>
<accession>A0A512JNN2</accession>
<dbReference type="PROSITE" id="PS00137">
    <property type="entry name" value="SUBTILASE_HIS"/>
    <property type="match status" value="1"/>
</dbReference>
<evidence type="ECO:0000313" key="9">
    <source>
        <dbReference type="EMBL" id="GEP11575.1"/>
    </source>
</evidence>
<evidence type="ECO:0000259" key="8">
    <source>
        <dbReference type="Pfam" id="PF00082"/>
    </source>
</evidence>
<evidence type="ECO:0000256" key="1">
    <source>
        <dbReference type="ARBA" id="ARBA00011073"/>
    </source>
</evidence>
<sequence>MWAAAGAILLLAPLPAFSQYRGMPGGGYGGRGYGGGYGGGLGLGIGGAILGGVVGSMGRGRPPEVEEVEDVGDPPPLRRPRGTAEPPARQRPPSERPRPIVEKPPRHRPPVVLGAPPRPAEPAVRIVRPAHPAPAQAAKVASHPGSSKRPNAVAKVPPPRVPAPVRPAAPPPVAAAQVDEPGTVPGEVLIELKPGAPGNTIARLARQQRLDAIETESFNLVPLTLHRYRIRDGRAVATVVRALQADSQVASAQANHVYALVGDIAPALPFASVQYVVAKLHLDEAHRVATGRDVAIAVIDSGVDEAHPALAGALSENWDAITKTALPAGGGEAHGTAVAGIAGARAQLASAAPDAPLVAIRAFTVGLQKPGAQGTTIHILRAINRAATAKARVVNMSFTGPADAKLSQFLAAGAGKGFIYVAAAGNGGPDSPPLYPAADSNVIAVTAIDAQDKLFPAASRGPHVFIAAPGVEVFVATPGGGYGFLSGTSMAAPQVAGIAAMMLQAKPDLTLAALRDALTKSARDLGPAGPDPDFGAGSADAREALQAVGVSFTPALVSDAKPPLGAARIEQPSTSDAAKAELATPVESTTSGSALETSAAPTLSATTKSDVPLK</sequence>
<comment type="caution">
    <text evidence="9">The sequence shown here is derived from an EMBL/GenBank/DDBJ whole genome shotgun (WGS) entry which is preliminary data.</text>
</comment>
<dbReference type="PANTHER" id="PTHR43806:SF11">
    <property type="entry name" value="CEREVISIN-RELATED"/>
    <property type="match status" value="1"/>
</dbReference>
<evidence type="ECO:0000256" key="7">
    <source>
        <dbReference type="SAM" id="MobiDB-lite"/>
    </source>
</evidence>
<dbReference type="SUPFAM" id="SSF52743">
    <property type="entry name" value="Subtilisin-like"/>
    <property type="match status" value="1"/>
</dbReference>
<dbReference type="InterPro" id="IPR015500">
    <property type="entry name" value="Peptidase_S8_subtilisin-rel"/>
</dbReference>
<feature type="compositionally biased region" description="Low complexity" evidence="7">
    <location>
        <begin position="132"/>
        <end position="155"/>
    </location>
</feature>
<feature type="active site" description="Charge relay system" evidence="5">
    <location>
        <position position="300"/>
    </location>
</feature>
<feature type="compositionally biased region" description="Polar residues" evidence="7">
    <location>
        <begin position="586"/>
        <end position="614"/>
    </location>
</feature>
<keyword evidence="10" id="KW-1185">Reference proteome</keyword>
<dbReference type="InterPro" id="IPR050131">
    <property type="entry name" value="Peptidase_S8_subtilisin-like"/>
</dbReference>
<feature type="domain" description="Peptidase S8/S53" evidence="8">
    <location>
        <begin position="291"/>
        <end position="537"/>
    </location>
</feature>
<dbReference type="InterPro" id="IPR000209">
    <property type="entry name" value="Peptidase_S8/S53_dom"/>
</dbReference>
<organism evidence="9 10">
    <name type="scientific">Methylobacterium gnaphalii</name>
    <dbReference type="NCBI Taxonomy" id="1010610"/>
    <lineage>
        <taxon>Bacteria</taxon>
        <taxon>Pseudomonadati</taxon>
        <taxon>Pseudomonadota</taxon>
        <taxon>Alphaproteobacteria</taxon>
        <taxon>Hyphomicrobiales</taxon>
        <taxon>Methylobacteriaceae</taxon>
        <taxon>Methylobacterium</taxon>
    </lineage>
</organism>
<dbReference type="RefSeq" id="WP_170246027.1">
    <property type="nucleotide sequence ID" value="NZ_BJZV01000020.1"/>
</dbReference>
<feature type="region of interest" description="Disordered" evidence="7">
    <location>
        <begin position="60"/>
        <end position="119"/>
    </location>
</feature>
<evidence type="ECO:0000256" key="4">
    <source>
        <dbReference type="ARBA" id="ARBA00022825"/>
    </source>
</evidence>
<protein>
    <recommendedName>
        <fullName evidence="8">Peptidase S8/S53 domain-containing protein</fullName>
    </recommendedName>
</protein>
<dbReference type="InterPro" id="IPR036852">
    <property type="entry name" value="Peptidase_S8/S53_dom_sf"/>
</dbReference>
<evidence type="ECO:0000313" key="10">
    <source>
        <dbReference type="Proteomes" id="UP000321750"/>
    </source>
</evidence>
<feature type="compositionally biased region" description="Basic and acidic residues" evidence="7">
    <location>
        <begin position="92"/>
        <end position="104"/>
    </location>
</feature>
<gene>
    <name evidence="9" type="ORF">MGN01_34200</name>
</gene>
<dbReference type="PROSITE" id="PS00136">
    <property type="entry name" value="SUBTILASE_ASP"/>
    <property type="match status" value="1"/>
</dbReference>
<dbReference type="AlphaFoldDB" id="A0A512JNN2"/>
<dbReference type="InterPro" id="IPR022398">
    <property type="entry name" value="Peptidase_S8_His-AS"/>
</dbReference>
<evidence type="ECO:0000256" key="5">
    <source>
        <dbReference type="PROSITE-ProRule" id="PRU01240"/>
    </source>
</evidence>
<keyword evidence="2 5" id="KW-0645">Protease</keyword>
<comment type="similarity">
    <text evidence="1 5 6">Belongs to the peptidase S8 family.</text>
</comment>
<dbReference type="PROSITE" id="PS00138">
    <property type="entry name" value="SUBTILASE_SER"/>
    <property type="match status" value="1"/>
</dbReference>
<evidence type="ECO:0000256" key="6">
    <source>
        <dbReference type="RuleBase" id="RU003355"/>
    </source>
</evidence>
<dbReference type="GO" id="GO:0006508">
    <property type="term" value="P:proteolysis"/>
    <property type="evidence" value="ECO:0007669"/>
    <property type="project" value="UniProtKB-KW"/>
</dbReference>
<keyword evidence="4 5" id="KW-0720">Serine protease</keyword>
<dbReference type="Gene3D" id="3.40.50.200">
    <property type="entry name" value="Peptidase S8/S53 domain"/>
    <property type="match status" value="1"/>
</dbReference>
<evidence type="ECO:0000256" key="2">
    <source>
        <dbReference type="ARBA" id="ARBA00022670"/>
    </source>
</evidence>
<feature type="region of interest" description="Disordered" evidence="7">
    <location>
        <begin position="559"/>
        <end position="614"/>
    </location>
</feature>
<feature type="active site" description="Charge relay system" evidence="5">
    <location>
        <position position="489"/>
    </location>
</feature>
<dbReference type="PROSITE" id="PS51892">
    <property type="entry name" value="SUBTILASE"/>
    <property type="match status" value="1"/>
</dbReference>
<proteinExistence type="inferred from homology"/>
<reference evidence="9 10" key="1">
    <citation type="submission" date="2019-07" db="EMBL/GenBank/DDBJ databases">
        <title>Whole genome shotgun sequence of Methylobacterium gnaphalii NBRC 107716.</title>
        <authorList>
            <person name="Hosoyama A."/>
            <person name="Uohara A."/>
            <person name="Ohji S."/>
            <person name="Ichikawa N."/>
        </authorList>
    </citation>
    <scope>NUCLEOTIDE SEQUENCE [LARGE SCALE GENOMIC DNA]</scope>
    <source>
        <strain evidence="9 10">NBRC 107716</strain>
    </source>
</reference>
<dbReference type="GO" id="GO:0004252">
    <property type="term" value="F:serine-type endopeptidase activity"/>
    <property type="evidence" value="ECO:0007669"/>
    <property type="project" value="UniProtKB-UniRule"/>
</dbReference>
<dbReference type="Pfam" id="PF00082">
    <property type="entry name" value="Peptidase_S8"/>
    <property type="match status" value="1"/>
</dbReference>
<dbReference type="InterPro" id="IPR023827">
    <property type="entry name" value="Peptidase_S8_Asp-AS"/>
</dbReference>
<dbReference type="InterPro" id="IPR023828">
    <property type="entry name" value="Peptidase_S8_Ser-AS"/>
</dbReference>
<feature type="active site" description="Charge relay system" evidence="5">
    <location>
        <position position="334"/>
    </location>
</feature>
<dbReference type="PRINTS" id="PR00723">
    <property type="entry name" value="SUBTILISIN"/>
</dbReference>
<name>A0A512JNN2_9HYPH</name>
<dbReference type="CDD" id="cd05561">
    <property type="entry name" value="Peptidases_S8_4"/>
    <property type="match status" value="1"/>
</dbReference>